<dbReference type="EMBL" id="HE573027">
    <property type="protein sequence ID" value="CCC53644.1"/>
    <property type="molecule type" value="Genomic_DNA"/>
</dbReference>
<dbReference type="Gene3D" id="2.20.25.10">
    <property type="match status" value="1"/>
</dbReference>
<organism evidence="6">
    <name type="scientific">Trypanosoma vivax (strain Y486)</name>
    <dbReference type="NCBI Taxonomy" id="1055687"/>
    <lineage>
        <taxon>Eukaryota</taxon>
        <taxon>Discoba</taxon>
        <taxon>Euglenozoa</taxon>
        <taxon>Kinetoplastea</taxon>
        <taxon>Metakinetoplastina</taxon>
        <taxon>Trypanosomatida</taxon>
        <taxon>Trypanosomatidae</taxon>
        <taxon>Trypanosoma</taxon>
        <taxon>Duttonella</taxon>
    </lineage>
</organism>
<dbReference type="AlphaFoldDB" id="G0UCT4"/>
<proteinExistence type="predicted"/>
<protein>
    <submittedName>
        <fullName evidence="6">Putative transcription factor S-II-like protein</fullName>
    </submittedName>
</protein>
<dbReference type="SUPFAM" id="SSF57783">
    <property type="entry name" value="Zinc beta-ribbon"/>
    <property type="match status" value="1"/>
</dbReference>
<dbReference type="GO" id="GO:0008270">
    <property type="term" value="F:zinc ion binding"/>
    <property type="evidence" value="ECO:0007669"/>
    <property type="project" value="UniProtKB-KW"/>
</dbReference>
<reference evidence="6" key="1">
    <citation type="journal article" date="2012" name="Proc. Natl. Acad. Sci. U.S.A.">
        <title>Antigenic diversity is generated by distinct evolutionary mechanisms in African trypanosome species.</title>
        <authorList>
            <person name="Jackson A.P."/>
            <person name="Berry A."/>
            <person name="Aslett M."/>
            <person name="Allison H.C."/>
            <person name="Burton P."/>
            <person name="Vavrova-Anderson J."/>
            <person name="Brown R."/>
            <person name="Browne H."/>
            <person name="Corton N."/>
            <person name="Hauser H."/>
            <person name="Gamble J."/>
            <person name="Gilderthorp R."/>
            <person name="Marcello L."/>
            <person name="McQuillan J."/>
            <person name="Otto T.D."/>
            <person name="Quail M.A."/>
            <person name="Sanders M.J."/>
            <person name="van Tonder A."/>
            <person name="Ginger M.L."/>
            <person name="Field M.C."/>
            <person name="Barry J.D."/>
            <person name="Hertz-Fowler C."/>
            <person name="Berriman M."/>
        </authorList>
    </citation>
    <scope>NUCLEOTIDE SEQUENCE</scope>
    <source>
        <strain evidence="6">Y486</strain>
    </source>
</reference>
<gene>
    <name evidence="6" type="ORF">TVY486_1111280</name>
</gene>
<evidence type="ECO:0000256" key="3">
    <source>
        <dbReference type="ARBA" id="ARBA00022833"/>
    </source>
</evidence>
<keyword evidence="2 4" id="KW-0863">Zinc-finger</keyword>
<dbReference type="InterPro" id="IPR001222">
    <property type="entry name" value="Znf_TFIIS"/>
</dbReference>
<evidence type="ECO:0000259" key="5">
    <source>
        <dbReference type="PROSITE" id="PS51133"/>
    </source>
</evidence>
<keyword evidence="1" id="KW-0479">Metal-binding</keyword>
<dbReference type="SMART" id="SM00440">
    <property type="entry name" value="ZnF_C2C2"/>
    <property type="match status" value="1"/>
</dbReference>
<evidence type="ECO:0000256" key="2">
    <source>
        <dbReference type="ARBA" id="ARBA00022771"/>
    </source>
</evidence>
<sequence length="154" mass="17257">MSTLTCCGRFFPMGSQCCAVCGSWIPFQQQFPNDTPTEMRPGSYLCCQSCFSLQPVRALPNYREPSTVTSAALLFTKEEINAAQKEVQQRMAAAAKEEVGTTHVDNRVEEEAFCESCGVHRKCKVFARQIRSADEGQTIFYQCTACRAEWQLNS</sequence>
<keyword evidence="3" id="KW-0862">Zinc</keyword>
<feature type="domain" description="TFIIS-type" evidence="5">
    <location>
        <begin position="110"/>
        <end position="151"/>
    </location>
</feature>
<dbReference type="VEuPathDB" id="TriTrypDB:TvY486_1111280"/>
<dbReference type="Pfam" id="PF01096">
    <property type="entry name" value="Zn_ribbon_TFIIS"/>
    <property type="match status" value="1"/>
</dbReference>
<evidence type="ECO:0000256" key="4">
    <source>
        <dbReference type="PROSITE-ProRule" id="PRU00472"/>
    </source>
</evidence>
<dbReference type="PROSITE" id="PS51133">
    <property type="entry name" value="ZF_TFIIS_2"/>
    <property type="match status" value="1"/>
</dbReference>
<dbReference type="GO" id="GO:0006351">
    <property type="term" value="P:DNA-templated transcription"/>
    <property type="evidence" value="ECO:0007669"/>
    <property type="project" value="InterPro"/>
</dbReference>
<name>G0UCT4_TRYVY</name>
<evidence type="ECO:0000256" key="1">
    <source>
        <dbReference type="ARBA" id="ARBA00022723"/>
    </source>
</evidence>
<accession>G0UCT4</accession>
<evidence type="ECO:0000313" key="6">
    <source>
        <dbReference type="EMBL" id="CCC53644.1"/>
    </source>
</evidence>
<dbReference type="GO" id="GO:0003676">
    <property type="term" value="F:nucleic acid binding"/>
    <property type="evidence" value="ECO:0007669"/>
    <property type="project" value="InterPro"/>
</dbReference>